<accession>A0A517Y9L7</accession>
<dbReference type="Gene3D" id="2.40.37.20">
    <property type="entry name" value="D-serine dehydratase-like domain"/>
    <property type="match status" value="1"/>
</dbReference>
<sequence length="359" mass="38789">MTRDDLDTPALCLDLDAFDDNVRDVATLCALQNIDWRPHAKCHKSPIIGQRLIDAGAIGLTCAKLGEAEIFGAAGIQDLLIANMLVGPKKVARLVELRKIADPIVAVDHLDQAQPLSEALHRAGLRARCILEVDIGLNRVGVQPGAATLALAQAVDKLPGLELVGIMGYEGHLMAVADQEEKSRRVQESLELLVAQQHLIGSHGLQCDLVSCGGTGTIHLCSTQPGITEIQAGGAIFMDAFYRQLCLVPGFQFALTVLTTVVSRPTPERAIIDAGRKTLNIEIGKPFVKDRPDLKVQWLSAEHGTLLVEGAPDSLKIGDRLELIPGYGDLTIMLHEQFHCFRGRELVETIPVAARGKLQ</sequence>
<dbReference type="GO" id="GO:0043876">
    <property type="term" value="F:D-threonine aldolase activity"/>
    <property type="evidence" value="ECO:0007669"/>
    <property type="project" value="UniProtKB-EC"/>
</dbReference>
<dbReference type="Proteomes" id="UP000315017">
    <property type="component" value="Chromosome"/>
</dbReference>
<feature type="domain" description="D-serine dehydratase-like" evidence="3">
    <location>
        <begin position="254"/>
        <end position="342"/>
    </location>
</feature>
<dbReference type="EC" id="4.1.2.42" evidence="4"/>
<protein>
    <submittedName>
        <fullName evidence="4">D-threonine aldolase</fullName>
        <ecNumber evidence="4">4.1.2.42</ecNumber>
    </submittedName>
</protein>
<dbReference type="InterPro" id="IPR001608">
    <property type="entry name" value="Ala_racemase_N"/>
</dbReference>
<dbReference type="RefSeq" id="WP_145087798.1">
    <property type="nucleotide sequence ID" value="NZ_CP036274.1"/>
</dbReference>
<evidence type="ECO:0000313" key="5">
    <source>
        <dbReference type="Proteomes" id="UP000315017"/>
    </source>
</evidence>
<dbReference type="Pfam" id="PF01168">
    <property type="entry name" value="Ala_racemase_N"/>
    <property type="match status" value="1"/>
</dbReference>
<evidence type="ECO:0000259" key="3">
    <source>
        <dbReference type="SMART" id="SM01119"/>
    </source>
</evidence>
<dbReference type="Pfam" id="PF14031">
    <property type="entry name" value="D-ser_dehydrat"/>
    <property type="match status" value="1"/>
</dbReference>
<evidence type="ECO:0000256" key="1">
    <source>
        <dbReference type="ARBA" id="ARBA00005323"/>
    </source>
</evidence>
<dbReference type="InterPro" id="IPR042208">
    <property type="entry name" value="D-ser_dehydrat-like_sf"/>
</dbReference>
<dbReference type="InterPro" id="IPR029066">
    <property type="entry name" value="PLP-binding_barrel"/>
</dbReference>
<dbReference type="PANTHER" id="PTHR28004">
    <property type="entry name" value="ZGC:162816-RELATED"/>
    <property type="match status" value="1"/>
</dbReference>
<dbReference type="OrthoDB" id="9788869at2"/>
<dbReference type="PANTHER" id="PTHR28004:SF2">
    <property type="entry name" value="D-SERINE DEHYDRATASE"/>
    <property type="match status" value="1"/>
</dbReference>
<gene>
    <name evidence="4" type="ORF">ETAA8_20000</name>
</gene>
<dbReference type="SMART" id="SM01119">
    <property type="entry name" value="D-ser_dehydrat"/>
    <property type="match status" value="1"/>
</dbReference>
<dbReference type="InterPro" id="IPR026956">
    <property type="entry name" value="D-ser_dehydrat-like_dom"/>
</dbReference>
<dbReference type="GO" id="GO:0036088">
    <property type="term" value="P:D-serine catabolic process"/>
    <property type="evidence" value="ECO:0007669"/>
    <property type="project" value="TreeGrafter"/>
</dbReference>
<evidence type="ECO:0000256" key="2">
    <source>
        <dbReference type="ARBA" id="ARBA00023239"/>
    </source>
</evidence>
<dbReference type="CDD" id="cd06819">
    <property type="entry name" value="PLPDE_III_LS_D-TA"/>
    <property type="match status" value="1"/>
</dbReference>
<dbReference type="AlphaFoldDB" id="A0A517Y9L7"/>
<dbReference type="Gene3D" id="3.20.20.10">
    <property type="entry name" value="Alanine racemase"/>
    <property type="match status" value="1"/>
</dbReference>
<proteinExistence type="inferred from homology"/>
<keyword evidence="2 4" id="KW-0456">Lyase</keyword>
<evidence type="ECO:0000313" key="4">
    <source>
        <dbReference type="EMBL" id="QDU26916.1"/>
    </source>
</evidence>
<organism evidence="4 5">
    <name type="scientific">Anatilimnocola aggregata</name>
    <dbReference type="NCBI Taxonomy" id="2528021"/>
    <lineage>
        <taxon>Bacteria</taxon>
        <taxon>Pseudomonadati</taxon>
        <taxon>Planctomycetota</taxon>
        <taxon>Planctomycetia</taxon>
        <taxon>Pirellulales</taxon>
        <taxon>Pirellulaceae</taxon>
        <taxon>Anatilimnocola</taxon>
    </lineage>
</organism>
<reference evidence="4 5" key="1">
    <citation type="submission" date="2019-02" db="EMBL/GenBank/DDBJ databases">
        <title>Deep-cultivation of Planctomycetes and their phenomic and genomic characterization uncovers novel biology.</title>
        <authorList>
            <person name="Wiegand S."/>
            <person name="Jogler M."/>
            <person name="Boedeker C."/>
            <person name="Pinto D."/>
            <person name="Vollmers J."/>
            <person name="Rivas-Marin E."/>
            <person name="Kohn T."/>
            <person name="Peeters S.H."/>
            <person name="Heuer A."/>
            <person name="Rast P."/>
            <person name="Oberbeckmann S."/>
            <person name="Bunk B."/>
            <person name="Jeske O."/>
            <person name="Meyerdierks A."/>
            <person name="Storesund J.E."/>
            <person name="Kallscheuer N."/>
            <person name="Luecker S."/>
            <person name="Lage O.M."/>
            <person name="Pohl T."/>
            <person name="Merkel B.J."/>
            <person name="Hornburger P."/>
            <person name="Mueller R.-W."/>
            <person name="Bruemmer F."/>
            <person name="Labrenz M."/>
            <person name="Spormann A.M."/>
            <person name="Op den Camp H."/>
            <person name="Overmann J."/>
            <person name="Amann R."/>
            <person name="Jetten M.S.M."/>
            <person name="Mascher T."/>
            <person name="Medema M.H."/>
            <person name="Devos D.P."/>
            <person name="Kaster A.-K."/>
            <person name="Ovreas L."/>
            <person name="Rohde M."/>
            <person name="Galperin M.Y."/>
            <person name="Jogler C."/>
        </authorList>
    </citation>
    <scope>NUCLEOTIDE SEQUENCE [LARGE SCALE GENOMIC DNA]</scope>
    <source>
        <strain evidence="4 5">ETA_A8</strain>
    </source>
</reference>
<dbReference type="SUPFAM" id="SSF51419">
    <property type="entry name" value="PLP-binding barrel"/>
    <property type="match status" value="1"/>
</dbReference>
<dbReference type="GO" id="GO:0008721">
    <property type="term" value="F:D-serine ammonia-lyase activity"/>
    <property type="evidence" value="ECO:0007669"/>
    <property type="project" value="TreeGrafter"/>
</dbReference>
<dbReference type="KEGG" id="aagg:ETAA8_20000"/>
<name>A0A517Y9L7_9BACT</name>
<dbReference type="EMBL" id="CP036274">
    <property type="protein sequence ID" value="QDU26916.1"/>
    <property type="molecule type" value="Genomic_DNA"/>
</dbReference>
<comment type="similarity">
    <text evidence="1">Belongs to the DSD1 family.</text>
</comment>
<keyword evidence="5" id="KW-1185">Reference proteome</keyword>
<dbReference type="InterPro" id="IPR051466">
    <property type="entry name" value="D-amino_acid_metab_enzyme"/>
</dbReference>